<reference evidence="2" key="1">
    <citation type="submission" date="2019-12" db="EMBL/GenBank/DDBJ databases">
        <title>An insight into the sialome of adult female Ixodes ricinus ticks feeding for 6 days.</title>
        <authorList>
            <person name="Perner J."/>
            <person name="Ribeiro J.M.C."/>
        </authorList>
    </citation>
    <scope>NUCLEOTIDE SEQUENCE</scope>
    <source>
        <strain evidence="2">Semi-engorged</strain>
        <tissue evidence="2">Salivary glands</tissue>
    </source>
</reference>
<dbReference type="Pfam" id="PF10523">
    <property type="entry name" value="BEN"/>
    <property type="match status" value="1"/>
</dbReference>
<dbReference type="Gene3D" id="1.10.10.2590">
    <property type="entry name" value="BEN domain"/>
    <property type="match status" value="1"/>
</dbReference>
<accession>A0A6B0V4Z8</accession>
<name>A0A6B0V4Z8_IXORI</name>
<dbReference type="PROSITE" id="PS51457">
    <property type="entry name" value="BEN"/>
    <property type="match status" value="1"/>
</dbReference>
<sequence>MTHILVKWLKEPKWDVYPIRNLVDKELGLRLMDDPSLMDAMGGKVFQIRWSDDEQPDDAFVIAVGSYKSLEKRRNHVIQMAVGGHFAPYSDDATSSLVADVAALRSENARLQKKVTQLEDSYDASKMVKRLNKMAARMNSCEPPPRPATPTKMVRLADGVAVSQRMMDQLASFNTSPAPYARALLRTVFTPDELQGCSLYGAKSNSHKDIAPKPGLERGRVDAVIGHTCAVFKVDPAKIKHSLSSMLSKLDKLDN</sequence>
<dbReference type="EMBL" id="GIFC01015154">
    <property type="protein sequence ID" value="MXU97237.1"/>
    <property type="molecule type" value="Transcribed_RNA"/>
</dbReference>
<proteinExistence type="predicted"/>
<feature type="domain" description="BEN" evidence="1">
    <location>
        <begin position="157"/>
        <end position="254"/>
    </location>
</feature>
<protein>
    <recommendedName>
        <fullName evidence="1">BEN domain-containing protein</fullName>
    </recommendedName>
</protein>
<dbReference type="SMART" id="SM01025">
    <property type="entry name" value="BEN"/>
    <property type="match status" value="1"/>
</dbReference>
<evidence type="ECO:0000313" key="2">
    <source>
        <dbReference type="EMBL" id="MXU97237.1"/>
    </source>
</evidence>
<evidence type="ECO:0000259" key="1">
    <source>
        <dbReference type="PROSITE" id="PS51457"/>
    </source>
</evidence>
<dbReference type="GO" id="GO:0003677">
    <property type="term" value="F:DNA binding"/>
    <property type="evidence" value="ECO:0007669"/>
    <property type="project" value="InterPro"/>
</dbReference>
<dbReference type="InterPro" id="IPR018379">
    <property type="entry name" value="BEN_domain"/>
</dbReference>
<organism evidence="2">
    <name type="scientific">Ixodes ricinus</name>
    <name type="common">Common tick</name>
    <name type="synonym">Acarus ricinus</name>
    <dbReference type="NCBI Taxonomy" id="34613"/>
    <lineage>
        <taxon>Eukaryota</taxon>
        <taxon>Metazoa</taxon>
        <taxon>Ecdysozoa</taxon>
        <taxon>Arthropoda</taxon>
        <taxon>Chelicerata</taxon>
        <taxon>Arachnida</taxon>
        <taxon>Acari</taxon>
        <taxon>Parasitiformes</taxon>
        <taxon>Ixodida</taxon>
        <taxon>Ixodoidea</taxon>
        <taxon>Ixodidae</taxon>
        <taxon>Ixodinae</taxon>
        <taxon>Ixodes</taxon>
    </lineage>
</organism>
<dbReference type="AlphaFoldDB" id="A0A6B0V4Z8"/>